<dbReference type="GO" id="GO:0035658">
    <property type="term" value="C:Mon1-Ccz1 complex"/>
    <property type="evidence" value="ECO:0007669"/>
    <property type="project" value="InterPro"/>
</dbReference>
<evidence type="ECO:0008006" key="6">
    <source>
        <dbReference type="Google" id="ProtNLM"/>
    </source>
</evidence>
<gene>
    <name evidence="4" type="primary">LOC112283539</name>
</gene>
<dbReference type="PANTHER" id="PTHR12897">
    <property type="entry name" value="COLON CANCER-ASSOCIATED PROTEIN MIC1"/>
    <property type="match status" value="1"/>
</dbReference>
<keyword evidence="5" id="KW-1185">Reference proteome</keyword>
<evidence type="ECO:0000259" key="2">
    <source>
        <dbReference type="Pfam" id="PF07035"/>
    </source>
</evidence>
<name>A0A7I4E154_PHYPA</name>
<reference evidence="4" key="3">
    <citation type="submission" date="2020-12" db="UniProtKB">
        <authorList>
            <consortium name="EnsemblPlants"/>
        </authorList>
    </citation>
    <scope>IDENTIFICATION</scope>
</reference>
<dbReference type="Gramene" id="Pp3c6_28540V3.7">
    <property type="protein sequence ID" value="Pp3c6_28540V3.7"/>
    <property type="gene ID" value="Pp3c6_28540"/>
</dbReference>
<evidence type="ECO:0000313" key="5">
    <source>
        <dbReference type="Proteomes" id="UP000006727"/>
    </source>
</evidence>
<dbReference type="GO" id="GO:0010506">
    <property type="term" value="P:regulation of autophagy"/>
    <property type="evidence" value="ECO:0007669"/>
    <property type="project" value="InterPro"/>
</dbReference>
<dbReference type="AlphaFoldDB" id="A0A7I4E154"/>
<reference evidence="4 5" key="1">
    <citation type="journal article" date="2008" name="Science">
        <title>The Physcomitrella genome reveals evolutionary insights into the conquest of land by plants.</title>
        <authorList>
            <person name="Rensing S."/>
            <person name="Lang D."/>
            <person name="Zimmer A."/>
            <person name="Terry A."/>
            <person name="Salamov A."/>
            <person name="Shapiro H."/>
            <person name="Nishiyama T."/>
            <person name="Perroud P.-F."/>
            <person name="Lindquist E."/>
            <person name="Kamisugi Y."/>
            <person name="Tanahashi T."/>
            <person name="Sakakibara K."/>
            <person name="Fujita T."/>
            <person name="Oishi K."/>
            <person name="Shin-I T."/>
            <person name="Kuroki Y."/>
            <person name="Toyoda A."/>
            <person name="Suzuki Y."/>
            <person name="Hashimoto A."/>
            <person name="Yamaguchi K."/>
            <person name="Sugano A."/>
            <person name="Kohara Y."/>
            <person name="Fujiyama A."/>
            <person name="Anterola A."/>
            <person name="Aoki S."/>
            <person name="Ashton N."/>
            <person name="Barbazuk W.B."/>
            <person name="Barker E."/>
            <person name="Bennetzen J."/>
            <person name="Bezanilla M."/>
            <person name="Blankenship R."/>
            <person name="Cho S.H."/>
            <person name="Dutcher S."/>
            <person name="Estelle M."/>
            <person name="Fawcett J.A."/>
            <person name="Gundlach H."/>
            <person name="Hanada K."/>
            <person name="Heyl A."/>
            <person name="Hicks K.A."/>
            <person name="Hugh J."/>
            <person name="Lohr M."/>
            <person name="Mayer K."/>
            <person name="Melkozernov A."/>
            <person name="Murata T."/>
            <person name="Nelson D."/>
            <person name="Pils B."/>
            <person name="Prigge M."/>
            <person name="Reiss B."/>
            <person name="Renner T."/>
            <person name="Rombauts S."/>
            <person name="Rushton P."/>
            <person name="Sanderfoot A."/>
            <person name="Schween G."/>
            <person name="Shiu S.-H."/>
            <person name="Stueber K."/>
            <person name="Theodoulou F.L."/>
            <person name="Tu H."/>
            <person name="Van de Peer Y."/>
            <person name="Verrier P.J."/>
            <person name="Waters E."/>
            <person name="Wood A."/>
            <person name="Yang L."/>
            <person name="Cove D."/>
            <person name="Cuming A."/>
            <person name="Hasebe M."/>
            <person name="Lucas S."/>
            <person name="Mishler D.B."/>
            <person name="Reski R."/>
            <person name="Grigoriev I."/>
            <person name="Quatrano R.S."/>
            <person name="Boore J.L."/>
        </authorList>
    </citation>
    <scope>NUCLEOTIDE SEQUENCE [LARGE SCALE GENOMIC DNA]</scope>
    <source>
        <strain evidence="4 5">cv. Gransden 2004</strain>
    </source>
</reference>
<reference evidence="4 5" key="2">
    <citation type="journal article" date="2018" name="Plant J.">
        <title>The Physcomitrella patens chromosome-scale assembly reveals moss genome structure and evolution.</title>
        <authorList>
            <person name="Lang D."/>
            <person name="Ullrich K.K."/>
            <person name="Murat F."/>
            <person name="Fuchs J."/>
            <person name="Jenkins J."/>
            <person name="Haas F.B."/>
            <person name="Piednoel M."/>
            <person name="Gundlach H."/>
            <person name="Van Bel M."/>
            <person name="Meyberg R."/>
            <person name="Vives C."/>
            <person name="Morata J."/>
            <person name="Symeonidi A."/>
            <person name="Hiss M."/>
            <person name="Muchero W."/>
            <person name="Kamisugi Y."/>
            <person name="Saleh O."/>
            <person name="Blanc G."/>
            <person name="Decker E.L."/>
            <person name="van Gessel N."/>
            <person name="Grimwood J."/>
            <person name="Hayes R.D."/>
            <person name="Graham S.W."/>
            <person name="Gunter L.E."/>
            <person name="McDaniel S.F."/>
            <person name="Hoernstein S.N.W."/>
            <person name="Larsson A."/>
            <person name="Li F.W."/>
            <person name="Perroud P.F."/>
            <person name="Phillips J."/>
            <person name="Ranjan P."/>
            <person name="Rokshar D.S."/>
            <person name="Rothfels C.J."/>
            <person name="Schneider L."/>
            <person name="Shu S."/>
            <person name="Stevenson D.W."/>
            <person name="Thummler F."/>
            <person name="Tillich M."/>
            <person name="Villarreal Aguilar J.C."/>
            <person name="Widiez T."/>
            <person name="Wong G.K."/>
            <person name="Wymore A."/>
            <person name="Zhang Y."/>
            <person name="Zimmer A.D."/>
            <person name="Quatrano R.S."/>
            <person name="Mayer K.F.X."/>
            <person name="Goodstein D."/>
            <person name="Casacuberta J.M."/>
            <person name="Vandepoele K."/>
            <person name="Reski R."/>
            <person name="Cuming A.C."/>
            <person name="Tuskan G.A."/>
            <person name="Maumus F."/>
            <person name="Salse J."/>
            <person name="Schmutz J."/>
            <person name="Rensing S.A."/>
        </authorList>
    </citation>
    <scope>NUCLEOTIDE SEQUENCE [LARGE SCALE GENOMIC DNA]</scope>
    <source>
        <strain evidence="4 5">cv. Gransden 2004</strain>
    </source>
</reference>
<feature type="domain" description="Regulator of MON1-CCZ1 complex N-terminal" evidence="3">
    <location>
        <begin position="43"/>
        <end position="158"/>
    </location>
</feature>
<evidence type="ECO:0000259" key="3">
    <source>
        <dbReference type="Pfam" id="PF21029"/>
    </source>
</evidence>
<dbReference type="InterPro" id="IPR040371">
    <property type="entry name" value="RMC1"/>
</dbReference>
<dbReference type="PANTHER" id="PTHR12897:SF4">
    <property type="entry name" value="REGULATOR OF MON1-CCZ1 COMPLEX"/>
    <property type="match status" value="1"/>
</dbReference>
<dbReference type="Pfam" id="PF21029">
    <property type="entry name" value="RMC1_N"/>
    <property type="match status" value="1"/>
</dbReference>
<dbReference type="Proteomes" id="UP000006727">
    <property type="component" value="Chromosome 6"/>
</dbReference>
<feature type="domain" description="Mic1" evidence="2">
    <location>
        <begin position="550"/>
        <end position="720"/>
    </location>
</feature>
<dbReference type="InterPro" id="IPR009755">
    <property type="entry name" value="RMC1_C"/>
</dbReference>
<protein>
    <recommendedName>
        <fullName evidence="6">Mic1 domain-containing protein</fullName>
    </recommendedName>
</protein>
<sequence length="751" mass="82098">MGLAERASSSSGARLGMGAGGAKSHAYIQYPPLRCDIPGAAGVMYDDGNKLLLVPAPSKVYSWPTNQHPPAELPGVTDIKEGPILGVRYSLDGKILAIQRTNQEIEFVNKESCTGFKQQCRSGSDRIFGFFWTDCPACDIVFVTTSGLEMYTLYLSKNGLKLVEYKKTHVSWYVYTHESRLVLLASGMQCKTLSGYQFAAGGIVRLPKYDVTMTKQEYNRKPVLAPEDIRIATMYGRLYCVQVDRVALQLHMYRFYRDAVVPQGSLPIFSSHVAISVVDNVLLVHQTDSQVVLLYDILTDPRGPISAPLPLLLRGAPSPAASSSSNTGKGSRRPLSTAEATIYGKGWVFINPDLVLDHMHGLLWRVRLDLEAVAASSSNLPSLLSFLQRRRFDAPKAKELSLIVIKSMIIERRSLRLIASAMDVVTASYAQATRPSSGTGGSGYQPMNKSTAVSSGGITLSAGPRGSQSSSNPVGKAMSKSKIVEIEQDAETVSDAESIISSEIEEAPLTSSQEQTSAPSSSRVLSREGSKGITMESSTSNSSSLLASGLQGLRMGLPAPYISPDDVLQSVFLAIEEEMCTDSTFYVAAIVEYMRSTAKENVRVPPGLQALMVQLLGRDERYHELRQFVAGKLIDPSRTVALQLLDVGTNDRETRKLGMEMLRLLHAHCDYVKLLLQDGRLLEGLRYIRQNKVDTIPPALFLEAAANSNDIEKLASVFRFCLDFLPGFQQTPDFNLYSSRLNQQCIVGSGC</sequence>
<evidence type="ECO:0000313" key="4">
    <source>
        <dbReference type="EnsemblPlants" id="Pp3c6_28540V3.7"/>
    </source>
</evidence>
<dbReference type="EnsemblPlants" id="Pp3c6_28540V3.7">
    <property type="protein sequence ID" value="Pp3c6_28540V3.7"/>
    <property type="gene ID" value="Pp3c6_28540"/>
</dbReference>
<feature type="compositionally biased region" description="Polar residues" evidence="1">
    <location>
        <begin position="445"/>
        <end position="458"/>
    </location>
</feature>
<organism evidence="4 5">
    <name type="scientific">Physcomitrium patens</name>
    <name type="common">Spreading-leaved earth moss</name>
    <name type="synonym">Physcomitrella patens</name>
    <dbReference type="NCBI Taxonomy" id="3218"/>
    <lineage>
        <taxon>Eukaryota</taxon>
        <taxon>Viridiplantae</taxon>
        <taxon>Streptophyta</taxon>
        <taxon>Embryophyta</taxon>
        <taxon>Bryophyta</taxon>
        <taxon>Bryophytina</taxon>
        <taxon>Bryopsida</taxon>
        <taxon>Funariidae</taxon>
        <taxon>Funariales</taxon>
        <taxon>Funariaceae</taxon>
        <taxon>Physcomitrium</taxon>
    </lineage>
</organism>
<dbReference type="InterPro" id="IPR049040">
    <property type="entry name" value="RMC1_N"/>
</dbReference>
<feature type="compositionally biased region" description="Low complexity" evidence="1">
    <location>
        <begin position="510"/>
        <end position="522"/>
    </location>
</feature>
<dbReference type="Pfam" id="PF07035">
    <property type="entry name" value="RMC1_C"/>
    <property type="match status" value="1"/>
</dbReference>
<accession>A0A7I4E154</accession>
<feature type="region of interest" description="Disordered" evidence="1">
    <location>
        <begin position="504"/>
        <end position="542"/>
    </location>
</feature>
<feature type="region of interest" description="Disordered" evidence="1">
    <location>
        <begin position="433"/>
        <end position="481"/>
    </location>
</feature>
<dbReference type="EMBL" id="ABEU02000006">
    <property type="status" value="NOT_ANNOTATED_CDS"/>
    <property type="molecule type" value="Genomic_DNA"/>
</dbReference>
<evidence type="ECO:0000256" key="1">
    <source>
        <dbReference type="SAM" id="MobiDB-lite"/>
    </source>
</evidence>
<proteinExistence type="predicted"/>